<dbReference type="SMART" id="SM00906">
    <property type="entry name" value="Fungal_trans"/>
    <property type="match status" value="1"/>
</dbReference>
<dbReference type="PANTHER" id="PTHR31845">
    <property type="entry name" value="FINGER DOMAIN PROTEIN, PUTATIVE-RELATED"/>
    <property type="match status" value="1"/>
</dbReference>
<proteinExistence type="predicted"/>
<keyword evidence="10" id="KW-1185">Reference proteome</keyword>
<keyword evidence="5" id="KW-0804">Transcription</keyword>
<dbReference type="Proteomes" id="UP001220324">
    <property type="component" value="Unassembled WGS sequence"/>
</dbReference>
<dbReference type="SUPFAM" id="SSF57701">
    <property type="entry name" value="Zn2/Cys6 DNA-binding domain"/>
    <property type="match status" value="1"/>
</dbReference>
<protein>
    <recommendedName>
        <fullName evidence="8">Zn(2)-C6 fungal-type domain-containing protein</fullName>
    </recommendedName>
</protein>
<gene>
    <name evidence="9" type="ORF">N7494_001678</name>
</gene>
<evidence type="ECO:0000256" key="6">
    <source>
        <dbReference type="ARBA" id="ARBA00023242"/>
    </source>
</evidence>
<dbReference type="Gene3D" id="4.10.240.10">
    <property type="entry name" value="Zn(2)-C6 fungal-type DNA-binding domain"/>
    <property type="match status" value="1"/>
</dbReference>
<evidence type="ECO:0000256" key="5">
    <source>
        <dbReference type="ARBA" id="ARBA00023163"/>
    </source>
</evidence>
<feature type="domain" description="Zn(2)-C6 fungal-type" evidence="8">
    <location>
        <begin position="3"/>
        <end position="35"/>
    </location>
</feature>
<feature type="compositionally biased region" description="Polar residues" evidence="7">
    <location>
        <begin position="86"/>
        <end position="95"/>
    </location>
</feature>
<dbReference type="InterPro" id="IPR007219">
    <property type="entry name" value="XnlR_reg_dom"/>
</dbReference>
<feature type="region of interest" description="Disordered" evidence="7">
    <location>
        <begin position="560"/>
        <end position="580"/>
    </location>
</feature>
<evidence type="ECO:0000259" key="8">
    <source>
        <dbReference type="PROSITE" id="PS50048"/>
    </source>
</evidence>
<dbReference type="GO" id="GO:0000976">
    <property type="term" value="F:transcription cis-regulatory region binding"/>
    <property type="evidence" value="ECO:0007669"/>
    <property type="project" value="TreeGrafter"/>
</dbReference>
<evidence type="ECO:0000313" key="10">
    <source>
        <dbReference type="Proteomes" id="UP001220324"/>
    </source>
</evidence>
<dbReference type="InterPro" id="IPR036864">
    <property type="entry name" value="Zn2-C6_fun-type_DNA-bd_sf"/>
</dbReference>
<keyword evidence="4" id="KW-0238">DNA-binding</keyword>
<evidence type="ECO:0000256" key="2">
    <source>
        <dbReference type="ARBA" id="ARBA00022723"/>
    </source>
</evidence>
<dbReference type="SMART" id="SM00066">
    <property type="entry name" value="GAL4"/>
    <property type="match status" value="1"/>
</dbReference>
<dbReference type="GO" id="GO:0006351">
    <property type="term" value="P:DNA-templated transcription"/>
    <property type="evidence" value="ECO:0007669"/>
    <property type="project" value="InterPro"/>
</dbReference>
<dbReference type="CDD" id="cd00067">
    <property type="entry name" value="GAL4"/>
    <property type="match status" value="1"/>
</dbReference>
<keyword evidence="2" id="KW-0479">Metal-binding</keyword>
<dbReference type="Pfam" id="PF04082">
    <property type="entry name" value="Fungal_trans"/>
    <property type="match status" value="1"/>
</dbReference>
<reference evidence="9 10" key="1">
    <citation type="journal article" date="2023" name="IMA Fungus">
        <title>Comparative genomic study of the Penicillium genus elucidates a diverse pangenome and 15 lateral gene transfer events.</title>
        <authorList>
            <person name="Petersen C."/>
            <person name="Sorensen T."/>
            <person name="Nielsen M.R."/>
            <person name="Sondergaard T.E."/>
            <person name="Sorensen J.L."/>
            <person name="Fitzpatrick D.A."/>
            <person name="Frisvad J.C."/>
            <person name="Nielsen K.L."/>
        </authorList>
    </citation>
    <scope>NUCLEOTIDE SEQUENCE [LARGE SCALE GENOMIC DNA]</scope>
    <source>
        <strain evidence="9 10">IBT 35679</strain>
    </source>
</reference>
<evidence type="ECO:0000313" key="9">
    <source>
        <dbReference type="EMBL" id="KAJ5552300.1"/>
    </source>
</evidence>
<name>A0AAD6D2D3_9EURO</name>
<dbReference type="GO" id="GO:0000981">
    <property type="term" value="F:DNA-binding transcription factor activity, RNA polymerase II-specific"/>
    <property type="evidence" value="ECO:0007669"/>
    <property type="project" value="InterPro"/>
</dbReference>
<feature type="region of interest" description="Disordered" evidence="7">
    <location>
        <begin position="80"/>
        <end position="99"/>
    </location>
</feature>
<sequence length="615" mass="69433">MNACLQCRRVKMKCIPGAQAVACERCARKLLECIFEPHRRGRRPGTRVSKRRSVTPRYNLSSELRPERTAVLEEDVPVLEPPPVMSRSTTGSDGLQPSGVLNHEAMKGRFSLRYILGSGENERPERHEGDHSGSPDDPIRLGLINISIAQCLFDHFITVFNPYISQLDPALHTFSYVRRKSSFLLSTILASSAKAFNPTFYPKLHEHAESLLAKNFLSGIKSTEIAQGTLILTYWKEPHDTRAWVLLGYVIRMCTDMGWHKFLPSQSQNHTMSESERRETRNKERTWFLLFVYDQSMSLQTGRPGMIERDEFIESIETWCNDPLATRHDPLLGAFVTLRILTSEAVRLLNPQGWEGKIAKMQGIGLQLDFINTRMRKWEKQWTRKIKVLSSSEENCHEFLIRFYGSHIILQLSSLPLQVMLSSGASEASLDLGTFWMAYSSALSMLKLISDFSEQIYFVQDSIHVMNAYSGAFLVKLAHAVPETIAKKIRPEIIKAIREATAAFSSQGAPSDSTCVLQAQFLGNIAARLSEMDTPRQNEPLLTDLNNFNRRLDTVETPIRDGRFSKNGTQEASQQHDMAAAGASLQESEILMSDDYWANVFASAGFNIDDGIFLA</sequence>
<dbReference type="EMBL" id="JAQIZZ010000002">
    <property type="protein sequence ID" value="KAJ5552300.1"/>
    <property type="molecule type" value="Genomic_DNA"/>
</dbReference>
<organism evidence="9 10">
    <name type="scientific">Penicillium frequentans</name>
    <dbReference type="NCBI Taxonomy" id="3151616"/>
    <lineage>
        <taxon>Eukaryota</taxon>
        <taxon>Fungi</taxon>
        <taxon>Dikarya</taxon>
        <taxon>Ascomycota</taxon>
        <taxon>Pezizomycotina</taxon>
        <taxon>Eurotiomycetes</taxon>
        <taxon>Eurotiomycetidae</taxon>
        <taxon>Eurotiales</taxon>
        <taxon>Aspergillaceae</taxon>
        <taxon>Penicillium</taxon>
    </lineage>
</organism>
<accession>A0AAD6D2D3</accession>
<keyword evidence="6" id="KW-0539">Nucleus</keyword>
<keyword evidence="3" id="KW-0805">Transcription regulation</keyword>
<dbReference type="GO" id="GO:0008270">
    <property type="term" value="F:zinc ion binding"/>
    <property type="evidence" value="ECO:0007669"/>
    <property type="project" value="InterPro"/>
</dbReference>
<comment type="subcellular location">
    <subcellularLocation>
        <location evidence="1">Nucleus</location>
    </subcellularLocation>
</comment>
<dbReference type="PROSITE" id="PS00463">
    <property type="entry name" value="ZN2_CY6_FUNGAL_1"/>
    <property type="match status" value="1"/>
</dbReference>
<evidence type="ECO:0000256" key="3">
    <source>
        <dbReference type="ARBA" id="ARBA00023015"/>
    </source>
</evidence>
<evidence type="ECO:0000256" key="4">
    <source>
        <dbReference type="ARBA" id="ARBA00023125"/>
    </source>
</evidence>
<feature type="compositionally biased region" description="Polar residues" evidence="7">
    <location>
        <begin position="566"/>
        <end position="576"/>
    </location>
</feature>
<evidence type="ECO:0000256" key="1">
    <source>
        <dbReference type="ARBA" id="ARBA00004123"/>
    </source>
</evidence>
<dbReference type="InterPro" id="IPR001138">
    <property type="entry name" value="Zn2Cys6_DnaBD"/>
</dbReference>
<dbReference type="PROSITE" id="PS50048">
    <property type="entry name" value="ZN2_CY6_FUNGAL_2"/>
    <property type="match status" value="1"/>
</dbReference>
<dbReference type="AlphaFoldDB" id="A0AAD6D2D3"/>
<comment type="caution">
    <text evidence="9">The sequence shown here is derived from an EMBL/GenBank/DDBJ whole genome shotgun (WGS) entry which is preliminary data.</text>
</comment>
<dbReference type="GO" id="GO:0005634">
    <property type="term" value="C:nucleus"/>
    <property type="evidence" value="ECO:0007669"/>
    <property type="project" value="UniProtKB-SubCell"/>
</dbReference>
<dbReference type="PANTHER" id="PTHR31845:SF19">
    <property type="entry name" value="TRANSCRIPTION FACTOR DOMAIN-CONTAINING PROTEIN"/>
    <property type="match status" value="1"/>
</dbReference>
<dbReference type="InterPro" id="IPR051089">
    <property type="entry name" value="prtT"/>
</dbReference>
<dbReference type="CDD" id="cd12148">
    <property type="entry name" value="fungal_TF_MHR"/>
    <property type="match status" value="1"/>
</dbReference>
<evidence type="ECO:0000256" key="7">
    <source>
        <dbReference type="SAM" id="MobiDB-lite"/>
    </source>
</evidence>